<dbReference type="SMART" id="SM00248">
    <property type="entry name" value="ANK"/>
    <property type="match status" value="3"/>
</dbReference>
<dbReference type="GO" id="GO:0005737">
    <property type="term" value="C:cytoplasm"/>
    <property type="evidence" value="ECO:0007669"/>
    <property type="project" value="TreeGrafter"/>
</dbReference>
<evidence type="ECO:0008006" key="6">
    <source>
        <dbReference type="Google" id="ProtNLM"/>
    </source>
</evidence>
<evidence type="ECO:0000256" key="3">
    <source>
        <dbReference type="PROSITE-ProRule" id="PRU00023"/>
    </source>
</evidence>
<dbReference type="EMBL" id="JAAGWQ010000232">
    <property type="protein sequence ID" value="KAF5658695.1"/>
    <property type="molecule type" value="Genomic_DNA"/>
</dbReference>
<sequence length="255" mass="27208">MTSCSRGTLNNLASVGDIGELKSILSNDPNVSLAIIEDLLVTATKSSQVEVINLLLSQYPSTPLSEQIVRGAVNTGSIPIMKALLARDPSIINMPFDHYGSPLIVACMGRQKIEYLEYLLGVGADPNQDPDAASFPLTIVAALYEEPEVIDLLLNHGARVVHSGALGAAARLGNEVMMRRLLERGAKPDTDAATSESPLHTAVRAGHVGIATILLQDGADPMSMDGNGCTPIDIAEKKRLEGNDMSEMLQVLRRK</sequence>
<dbReference type="InterPro" id="IPR036770">
    <property type="entry name" value="Ankyrin_rpt-contain_sf"/>
</dbReference>
<evidence type="ECO:0000256" key="2">
    <source>
        <dbReference type="ARBA" id="ARBA00023043"/>
    </source>
</evidence>
<dbReference type="PROSITE" id="PS50088">
    <property type="entry name" value="ANK_REPEAT"/>
    <property type="match status" value="1"/>
</dbReference>
<name>A0A8H5SX68_FUSHE</name>
<protein>
    <recommendedName>
        <fullName evidence="6">Ankyrin</fullName>
    </recommendedName>
</protein>
<evidence type="ECO:0000313" key="5">
    <source>
        <dbReference type="Proteomes" id="UP000567885"/>
    </source>
</evidence>
<dbReference type="PROSITE" id="PS50297">
    <property type="entry name" value="ANK_REP_REGION"/>
    <property type="match status" value="1"/>
</dbReference>
<accession>A0A8H5SX68</accession>
<evidence type="ECO:0000256" key="1">
    <source>
        <dbReference type="ARBA" id="ARBA00022737"/>
    </source>
</evidence>
<dbReference type="InterPro" id="IPR002110">
    <property type="entry name" value="Ankyrin_rpt"/>
</dbReference>
<dbReference type="Pfam" id="PF12796">
    <property type="entry name" value="Ank_2"/>
    <property type="match status" value="1"/>
</dbReference>
<dbReference type="PANTHER" id="PTHR24198">
    <property type="entry name" value="ANKYRIN REPEAT AND PROTEIN KINASE DOMAIN-CONTAINING PROTEIN"/>
    <property type="match status" value="1"/>
</dbReference>
<proteinExistence type="predicted"/>
<dbReference type="PANTHER" id="PTHR24198:SF165">
    <property type="entry name" value="ANKYRIN REPEAT-CONTAINING PROTEIN-RELATED"/>
    <property type="match status" value="1"/>
</dbReference>
<reference evidence="4 5" key="1">
    <citation type="submission" date="2020-05" db="EMBL/GenBank/DDBJ databases">
        <title>Identification and distribution of gene clusters putatively required for synthesis of sphingolipid metabolism inhibitors in phylogenetically diverse species of the filamentous fungus Fusarium.</title>
        <authorList>
            <person name="Kim H.-S."/>
            <person name="Busman M."/>
            <person name="Brown D.W."/>
            <person name="Divon H."/>
            <person name="Uhlig S."/>
            <person name="Proctor R.H."/>
        </authorList>
    </citation>
    <scope>NUCLEOTIDE SEQUENCE [LARGE SCALE GENOMIC DNA]</scope>
    <source>
        <strain evidence="4 5">NRRL 20693</strain>
    </source>
</reference>
<dbReference type="OrthoDB" id="426293at2759"/>
<gene>
    <name evidence="4" type="ORF">FHETE_9760</name>
</gene>
<dbReference type="SUPFAM" id="SSF48403">
    <property type="entry name" value="Ankyrin repeat"/>
    <property type="match status" value="1"/>
</dbReference>
<feature type="repeat" description="ANK" evidence="3">
    <location>
        <begin position="194"/>
        <end position="226"/>
    </location>
</feature>
<dbReference type="Gene3D" id="1.25.40.20">
    <property type="entry name" value="Ankyrin repeat-containing domain"/>
    <property type="match status" value="2"/>
</dbReference>
<organism evidence="4 5">
    <name type="scientific">Fusarium heterosporum</name>
    <dbReference type="NCBI Taxonomy" id="42747"/>
    <lineage>
        <taxon>Eukaryota</taxon>
        <taxon>Fungi</taxon>
        <taxon>Dikarya</taxon>
        <taxon>Ascomycota</taxon>
        <taxon>Pezizomycotina</taxon>
        <taxon>Sordariomycetes</taxon>
        <taxon>Hypocreomycetidae</taxon>
        <taxon>Hypocreales</taxon>
        <taxon>Nectriaceae</taxon>
        <taxon>Fusarium</taxon>
        <taxon>Fusarium heterosporum species complex</taxon>
    </lineage>
</organism>
<keyword evidence="1" id="KW-0677">Repeat</keyword>
<comment type="caution">
    <text evidence="4">The sequence shown here is derived from an EMBL/GenBank/DDBJ whole genome shotgun (WGS) entry which is preliminary data.</text>
</comment>
<keyword evidence="2 3" id="KW-0040">ANK repeat</keyword>
<dbReference type="AlphaFoldDB" id="A0A8H5SX68"/>
<keyword evidence="5" id="KW-1185">Reference proteome</keyword>
<evidence type="ECO:0000313" key="4">
    <source>
        <dbReference type="EMBL" id="KAF5658695.1"/>
    </source>
</evidence>
<dbReference type="Proteomes" id="UP000567885">
    <property type="component" value="Unassembled WGS sequence"/>
</dbReference>